<keyword evidence="2" id="KW-0732">Signal</keyword>
<dbReference type="Gene3D" id="3.40.190.10">
    <property type="entry name" value="Periplasmic binding protein-like II"/>
    <property type="match status" value="2"/>
</dbReference>
<sequence length="244" mass="27645">MKAIATLMLWGGLLLAPLTSAEHLRLVGDVWPPFTDQRLPGNGLAVELVSTALRRAGHTVEYVEVPWARVLRGLQQGDYDVIVAAWYSAERSRYGFYSSPYLVNRIRFLRRAGMPIQYSGLDSLQPHSIAVVRGYSYDAAFDAAQGLSKVPVLEFAMGARMLAAGRVQLTLEDELVAQYHLNRDLREIRNAVEFVETPLSENNLHILMRRSHPLHRQIVDGFDRELENMREDGSYGEIFKRYGL</sequence>
<evidence type="ECO:0000313" key="5">
    <source>
        <dbReference type="Proteomes" id="UP000185841"/>
    </source>
</evidence>
<dbReference type="InterPro" id="IPR001638">
    <property type="entry name" value="Solute-binding_3/MltF_N"/>
</dbReference>
<dbReference type="AlphaFoldDB" id="A0A1N6P0E5"/>
<evidence type="ECO:0000313" key="4">
    <source>
        <dbReference type="EMBL" id="SIP97790.1"/>
    </source>
</evidence>
<accession>A0A1N6P0E5</accession>
<evidence type="ECO:0000256" key="2">
    <source>
        <dbReference type="ARBA" id="ARBA00022729"/>
    </source>
</evidence>
<dbReference type="RefSeq" id="WP_076424068.1">
    <property type="nucleotide sequence ID" value="NZ_FTMP01000001.1"/>
</dbReference>
<dbReference type="EMBL" id="FTMP01000001">
    <property type="protein sequence ID" value="SIP97790.1"/>
    <property type="molecule type" value="Genomic_DNA"/>
</dbReference>
<dbReference type="PANTHER" id="PTHR35936:SF25">
    <property type="entry name" value="ABC TRANSPORTER SUBSTRATE-BINDING PROTEIN"/>
    <property type="match status" value="1"/>
</dbReference>
<organism evidence="4 5">
    <name type="scientific">Aquipseudomonas alcaligenes</name>
    <name type="common">Pseudomonas alcaligenes</name>
    <dbReference type="NCBI Taxonomy" id="43263"/>
    <lineage>
        <taxon>Bacteria</taxon>
        <taxon>Pseudomonadati</taxon>
        <taxon>Pseudomonadota</taxon>
        <taxon>Gammaproteobacteria</taxon>
        <taxon>Pseudomonadales</taxon>
        <taxon>Pseudomonadaceae</taxon>
        <taxon>Aquipseudomonas</taxon>
    </lineage>
</organism>
<evidence type="ECO:0000259" key="3">
    <source>
        <dbReference type="SMART" id="SM00062"/>
    </source>
</evidence>
<dbReference type="SMART" id="SM00062">
    <property type="entry name" value="PBPb"/>
    <property type="match status" value="1"/>
</dbReference>
<dbReference type="SUPFAM" id="SSF53850">
    <property type="entry name" value="Periplasmic binding protein-like II"/>
    <property type="match status" value="1"/>
</dbReference>
<reference evidence="4 5" key="1">
    <citation type="submission" date="2017-01" db="EMBL/GenBank/DDBJ databases">
        <authorList>
            <person name="Mah S.A."/>
            <person name="Swanson W.J."/>
            <person name="Moy G.W."/>
            <person name="Vacquier V.D."/>
        </authorList>
    </citation>
    <scope>NUCLEOTIDE SEQUENCE [LARGE SCALE GENOMIC DNA]</scope>
    <source>
        <strain evidence="4 5">RU36E</strain>
    </source>
</reference>
<protein>
    <submittedName>
        <fullName evidence="4">Amino acid ABC transporter substrate-binding protein, PAAT family</fullName>
    </submittedName>
</protein>
<dbReference type="Proteomes" id="UP000185841">
    <property type="component" value="Unassembled WGS sequence"/>
</dbReference>
<evidence type="ECO:0000256" key="1">
    <source>
        <dbReference type="ARBA" id="ARBA00010333"/>
    </source>
</evidence>
<feature type="domain" description="Solute-binding protein family 3/N-terminal" evidence="3">
    <location>
        <begin position="23"/>
        <end position="244"/>
    </location>
</feature>
<comment type="similarity">
    <text evidence="1">Belongs to the bacterial solute-binding protein 3 family.</text>
</comment>
<gene>
    <name evidence="4" type="ORF">SAMN05878282_101671</name>
</gene>
<name>A0A1N6P0E5_AQUAC</name>
<dbReference type="PANTHER" id="PTHR35936">
    <property type="entry name" value="MEMBRANE-BOUND LYTIC MUREIN TRANSGLYCOSYLASE F"/>
    <property type="match status" value="1"/>
</dbReference>
<proteinExistence type="inferred from homology"/>
<dbReference type="Pfam" id="PF00497">
    <property type="entry name" value="SBP_bac_3"/>
    <property type="match status" value="1"/>
</dbReference>